<dbReference type="Gene3D" id="2.60.120.260">
    <property type="entry name" value="Galactose-binding domain-like"/>
    <property type="match status" value="1"/>
</dbReference>
<dbReference type="SUPFAM" id="SSF49785">
    <property type="entry name" value="Galactose-binding domain-like"/>
    <property type="match status" value="1"/>
</dbReference>
<dbReference type="SUPFAM" id="SSF51445">
    <property type="entry name" value="(Trans)glycosidases"/>
    <property type="match status" value="1"/>
</dbReference>
<dbReference type="Pfam" id="PF00754">
    <property type="entry name" value="F5_F8_type_C"/>
    <property type="match status" value="1"/>
</dbReference>
<evidence type="ECO:0000313" key="3">
    <source>
        <dbReference type="Proteomes" id="UP000249419"/>
    </source>
</evidence>
<proteinExistence type="predicted"/>
<sequence length="896" mass="95063">MQHAIPPPSPSAARPRRLVVPSIILALVAGAVATVGGHPAPAGAAVPADPTYTDAAGLVFPGPQPGAATASLSGGSFTLANAALSTTWSVLGSTVSLTRFDNRAANTTVPMSLRGLFTLTLADSSTITTANTTVSAGPVVSDLPANAASARLAERFAGKAVTTTFRYGSGARTLDVQWQVRLRGGANSVQHSFTVRSVAGTFDVTSLRLVELNLANARVLGNDDGSPVVHGTAGGETVFVGIENPMAKATVTGSTVNIAVPRAGDLTAGASWVYTASTGVSPAGQLRRSFQYYLQRERAHDRRTFLHYQSWLDLKPPGEVINSAELTRAVNLFGTQLRNRGATIDSFWVDDGWDYLRSPRVDETNLNVWSFDPTQFPTGFAPQKAAAAQYGASMSVWMSPFGGYGTSAATRQAINASKPADQRLETHSGGQFKLGGSRYYDRFRSVAFDMMDNQGVRGFKLDGIGGGLYQSGPNASYIADYEALLGLTGDLRAHQKDVFVNATVGTWGSPYWLWYTDSIWRDGHDASLTGAGSAQQRYVNYRDSETFRNVATQNPLFPIPSLMNHGVIFSDRTPQFTADYDLTKPSVQAEVSQDIRAYFALGLSLQELYVRNTLVDANRPGAAWFWDTVAANAKWARANQGLLSDVHWVGGDPAAGAVYGTAAWNSSAGASRGMLMLRNPSASAQSFTVNPQTVFELPAGTHQRYKFTERDGRRSAFVSGPAAPVSITLAPFEVAVFQAVPTDEAIGGGDSPQLSRARWTATADSVETVGENGAAANAIDGNPATIWHTRYVGGVAAMPHQITIDLGGSFRIDKLDYLPRQDGGTNGAIADYQIQTSTDGTTWTQIAAGTFGSGSTLKSAVFAPTTTRHVRLRTTRAANGAGYASTAEINLYGSTA</sequence>
<accession>A0A328NY82</accession>
<feature type="domain" description="F5/8 type C" evidence="1">
    <location>
        <begin position="741"/>
        <end position="894"/>
    </location>
</feature>
<dbReference type="InterPro" id="IPR013785">
    <property type="entry name" value="Aldolase_TIM"/>
</dbReference>
<dbReference type="PROSITE" id="PS50022">
    <property type="entry name" value="FA58C_3"/>
    <property type="match status" value="1"/>
</dbReference>
<name>A0A328NY82_9ACTN</name>
<dbReference type="EMBL" id="PYAG01000007">
    <property type="protein sequence ID" value="RAO36245.1"/>
    <property type="molecule type" value="Genomic_DNA"/>
</dbReference>
<reference evidence="2 3" key="1">
    <citation type="submission" date="2018-03" db="EMBL/GenBank/DDBJ databases">
        <title>Defining the species Micromonospora saelicesensis and Micromonospora noduli under the framework of genomics.</title>
        <authorList>
            <person name="Riesco R."/>
            <person name="Trujillo M.E."/>
        </authorList>
    </citation>
    <scope>NUCLEOTIDE SEQUENCE [LARGE SCALE GENOMIC DNA]</scope>
    <source>
        <strain evidence="2 3">PSN13</strain>
    </source>
</reference>
<dbReference type="Gene3D" id="3.20.20.70">
    <property type="entry name" value="Aldolase class I"/>
    <property type="match status" value="1"/>
</dbReference>
<organism evidence="2 3">
    <name type="scientific">Micromonospora saelicesensis</name>
    <dbReference type="NCBI Taxonomy" id="285676"/>
    <lineage>
        <taxon>Bacteria</taxon>
        <taxon>Bacillati</taxon>
        <taxon>Actinomycetota</taxon>
        <taxon>Actinomycetes</taxon>
        <taxon>Micromonosporales</taxon>
        <taxon>Micromonosporaceae</taxon>
        <taxon>Micromonospora</taxon>
    </lineage>
</organism>
<comment type="caution">
    <text evidence="2">The sequence shown here is derived from an EMBL/GenBank/DDBJ whole genome shotgun (WGS) entry which is preliminary data.</text>
</comment>
<dbReference type="InterPro" id="IPR000421">
    <property type="entry name" value="FA58C"/>
</dbReference>
<dbReference type="InterPro" id="IPR008979">
    <property type="entry name" value="Galactose-bd-like_sf"/>
</dbReference>
<gene>
    <name evidence="2" type="ORF">PSN13_01841</name>
</gene>
<evidence type="ECO:0000259" key="1">
    <source>
        <dbReference type="PROSITE" id="PS50022"/>
    </source>
</evidence>
<dbReference type="AlphaFoldDB" id="A0A328NY82"/>
<evidence type="ECO:0000313" key="2">
    <source>
        <dbReference type="EMBL" id="RAO36245.1"/>
    </source>
</evidence>
<dbReference type="InterPro" id="IPR017853">
    <property type="entry name" value="GH"/>
</dbReference>
<protein>
    <submittedName>
        <fullName evidence="2">Galactose oxidase</fullName>
    </submittedName>
</protein>
<dbReference type="Proteomes" id="UP000249419">
    <property type="component" value="Unassembled WGS sequence"/>
</dbReference>